<geneLocation type="plasmid" evidence="1 2">
    <name>pNHAL01</name>
</geneLocation>
<keyword evidence="2" id="KW-1185">Reference proteome</keyword>
<gene>
    <name evidence="1" type="ORF">Nhal_3974</name>
</gene>
<accession>D5C5D0</accession>
<name>D5C5D0_NITHN</name>
<keyword evidence="1" id="KW-0614">Plasmid</keyword>
<dbReference type="KEGG" id="nhl:Nhal_3974"/>
<organism evidence="1 2">
    <name type="scientific">Nitrosococcus halophilus (strain Nc4)</name>
    <dbReference type="NCBI Taxonomy" id="472759"/>
    <lineage>
        <taxon>Bacteria</taxon>
        <taxon>Pseudomonadati</taxon>
        <taxon>Pseudomonadota</taxon>
        <taxon>Gammaproteobacteria</taxon>
        <taxon>Chromatiales</taxon>
        <taxon>Chromatiaceae</taxon>
        <taxon>Nitrosococcus</taxon>
    </lineage>
</organism>
<proteinExistence type="predicted"/>
<sequence>MGEALERYRGTGAAIVLQGCTNASLRIGGLIARQGGRAKVWRNQGMVKGRKLERSREASGISQDDTFDFVLINSGD</sequence>
<reference evidence="1 2" key="1">
    <citation type="submission" date="2009-10" db="EMBL/GenBank/DDBJ databases">
        <title>Complete genome sequence of Nitrosococcus halophilus Nc4, a salt-adapted, aerobic obligate ammonia-oxidizing sulfur purple bacterium.</title>
        <authorList>
            <consortium name="US DOE Joint Genome Institute"/>
            <person name="Campbell M.A."/>
            <person name="Malfatti S.A."/>
            <person name="Chain P.S.G."/>
            <person name="Heidelberg J.F."/>
            <person name="Ward N.L."/>
            <person name="Ward B.B."/>
            <person name="Klotz M.G."/>
        </authorList>
    </citation>
    <scope>NUCLEOTIDE SEQUENCE [LARGE SCALE GENOMIC DNA]</scope>
    <source>
        <strain evidence="2">Nc4</strain>
        <plasmid evidence="2">Plasmid pNHAL01</plasmid>
    </source>
</reference>
<protein>
    <submittedName>
        <fullName evidence="1">Uncharacterized protein</fullName>
    </submittedName>
</protein>
<dbReference type="EMBL" id="CP001799">
    <property type="protein sequence ID" value="ADE16984.1"/>
    <property type="molecule type" value="Genomic_DNA"/>
</dbReference>
<dbReference type="HOGENOM" id="CLU_2650765_0_0_6"/>
<evidence type="ECO:0000313" key="1">
    <source>
        <dbReference type="EMBL" id="ADE16984.1"/>
    </source>
</evidence>
<evidence type="ECO:0000313" key="2">
    <source>
        <dbReference type="Proteomes" id="UP000001844"/>
    </source>
</evidence>
<dbReference type="AlphaFoldDB" id="D5C5D0"/>
<dbReference type="PROSITE" id="PS51257">
    <property type="entry name" value="PROKAR_LIPOPROTEIN"/>
    <property type="match status" value="1"/>
</dbReference>
<dbReference type="Proteomes" id="UP000001844">
    <property type="component" value="Plasmid pNHAL01"/>
</dbReference>